<organism evidence="8 9">
    <name type="scientific">Actinomadura alba</name>
    <dbReference type="NCBI Taxonomy" id="406431"/>
    <lineage>
        <taxon>Bacteria</taxon>
        <taxon>Bacillati</taxon>
        <taxon>Actinomycetota</taxon>
        <taxon>Actinomycetes</taxon>
        <taxon>Streptosporangiales</taxon>
        <taxon>Thermomonosporaceae</taxon>
        <taxon>Actinomadura</taxon>
    </lineage>
</organism>
<evidence type="ECO:0000256" key="1">
    <source>
        <dbReference type="ARBA" id="ARBA00004141"/>
    </source>
</evidence>
<feature type="transmembrane region" description="Helical" evidence="6">
    <location>
        <begin position="276"/>
        <end position="295"/>
    </location>
</feature>
<feature type="region of interest" description="Disordered" evidence="5">
    <location>
        <begin position="435"/>
        <end position="464"/>
    </location>
</feature>
<keyword evidence="3 6" id="KW-1133">Transmembrane helix</keyword>
<dbReference type="PANTHER" id="PTHR37422:SF13">
    <property type="entry name" value="LIPOPOLYSACCHARIDE BIOSYNTHESIS PROTEIN PA4999-RELATED"/>
    <property type="match status" value="1"/>
</dbReference>
<dbReference type="InterPro" id="IPR007016">
    <property type="entry name" value="O-antigen_ligase-rel_domated"/>
</dbReference>
<gene>
    <name evidence="8" type="ORF">HKK74_05390</name>
</gene>
<dbReference type="Pfam" id="PF04932">
    <property type="entry name" value="Wzy_C"/>
    <property type="match status" value="1"/>
</dbReference>
<feature type="transmembrane region" description="Helical" evidence="6">
    <location>
        <begin position="176"/>
        <end position="195"/>
    </location>
</feature>
<feature type="domain" description="O-antigen ligase-related" evidence="7">
    <location>
        <begin position="241"/>
        <end position="375"/>
    </location>
</feature>
<dbReference type="PANTHER" id="PTHR37422">
    <property type="entry name" value="TEICHURONIC ACID BIOSYNTHESIS PROTEIN TUAE"/>
    <property type="match status" value="1"/>
</dbReference>
<reference evidence="8 9" key="1">
    <citation type="submission" date="2020-06" db="EMBL/GenBank/DDBJ databases">
        <title>Actinomadura xiongansis sp. nov., isolated from soil of Baiyangdian.</title>
        <authorList>
            <person name="Zhang X."/>
        </authorList>
    </citation>
    <scope>NUCLEOTIDE SEQUENCE [LARGE SCALE GENOMIC DNA]</scope>
    <source>
        <strain evidence="8 9">HBUM206468</strain>
    </source>
</reference>
<feature type="transmembrane region" description="Helical" evidence="6">
    <location>
        <begin position="57"/>
        <end position="81"/>
    </location>
</feature>
<evidence type="ECO:0000256" key="5">
    <source>
        <dbReference type="SAM" id="MobiDB-lite"/>
    </source>
</evidence>
<feature type="transmembrane region" description="Helical" evidence="6">
    <location>
        <begin position="123"/>
        <end position="140"/>
    </location>
</feature>
<dbReference type="Proteomes" id="UP000805614">
    <property type="component" value="Unassembled WGS sequence"/>
</dbReference>
<feature type="transmembrane region" description="Helical" evidence="6">
    <location>
        <begin position="207"/>
        <end position="227"/>
    </location>
</feature>
<accession>A0ABR7LJA4</accession>
<dbReference type="EMBL" id="JABVEC010000002">
    <property type="protein sequence ID" value="MBC6464932.1"/>
    <property type="molecule type" value="Genomic_DNA"/>
</dbReference>
<feature type="transmembrane region" description="Helical" evidence="6">
    <location>
        <begin position="394"/>
        <end position="411"/>
    </location>
</feature>
<comment type="subcellular location">
    <subcellularLocation>
        <location evidence="1">Membrane</location>
        <topology evidence="1">Multi-pass membrane protein</topology>
    </subcellularLocation>
</comment>
<evidence type="ECO:0000313" key="8">
    <source>
        <dbReference type="EMBL" id="MBC6464932.1"/>
    </source>
</evidence>
<keyword evidence="8" id="KW-0436">Ligase</keyword>
<name>A0ABR7LJA4_9ACTN</name>
<keyword evidence="9" id="KW-1185">Reference proteome</keyword>
<sequence>MTTAAVIRHALIRHVLIRHGAVRSALVRTLVRTTPALTVLGSLVLTCLLIRQQRLTVLALAAAVLAAAALRRPTATALLLIPLSVVGTVVADATFVILAIVVVTLSAAVRIVAGVHAVRPPHLWAALMCCLLLVSFVPCLDGPLPVMIVFYDLAGILAGLALTAAAIAAPPRPRDLARMTALVGALAAGYALAAGEEMGGRLEGLGLNPNYLAALLAMPLVAAVGLTRRTRNPLWLVPGTICLVAMVCTQSRAAFVAAAVGVAVTLVHGRPRGHQALIAVGTGVTVMLPGIVELVRRVTAGDRGPADLSRSREVRQQAAEFALRTAVEHPFHGIGYGTFSSYAARSPRFGLEIGTHNDYLRLAAESGAATLVVFLVILWLAVRGRRPGDLSLPLGITLAFATNLLFANLLANPTISMPFWLSLGCLLAAARHPAGASSPDPCQEPARLRDGPVWRPHQKGQAHG</sequence>
<protein>
    <submittedName>
        <fullName evidence="8">O-antigen ligase family protein</fullName>
    </submittedName>
</protein>
<dbReference type="GO" id="GO:0016874">
    <property type="term" value="F:ligase activity"/>
    <property type="evidence" value="ECO:0007669"/>
    <property type="project" value="UniProtKB-KW"/>
</dbReference>
<evidence type="ECO:0000256" key="2">
    <source>
        <dbReference type="ARBA" id="ARBA00022692"/>
    </source>
</evidence>
<evidence type="ECO:0000256" key="3">
    <source>
        <dbReference type="ARBA" id="ARBA00022989"/>
    </source>
</evidence>
<comment type="caution">
    <text evidence="8">The sequence shown here is derived from an EMBL/GenBank/DDBJ whole genome shotgun (WGS) entry which is preliminary data.</text>
</comment>
<dbReference type="InterPro" id="IPR051533">
    <property type="entry name" value="WaaL-like"/>
</dbReference>
<evidence type="ECO:0000313" key="9">
    <source>
        <dbReference type="Proteomes" id="UP000805614"/>
    </source>
</evidence>
<keyword evidence="2 6" id="KW-0812">Transmembrane</keyword>
<keyword evidence="4 6" id="KW-0472">Membrane</keyword>
<feature type="transmembrane region" description="Helical" evidence="6">
    <location>
        <begin position="234"/>
        <end position="264"/>
    </location>
</feature>
<evidence type="ECO:0000259" key="7">
    <source>
        <dbReference type="Pfam" id="PF04932"/>
    </source>
</evidence>
<proteinExistence type="predicted"/>
<feature type="transmembrane region" description="Helical" evidence="6">
    <location>
        <begin position="362"/>
        <end position="382"/>
    </location>
</feature>
<dbReference type="RefSeq" id="WP_187241890.1">
    <property type="nucleotide sequence ID" value="NZ_BAAAOK010000008.1"/>
</dbReference>
<evidence type="ECO:0000256" key="4">
    <source>
        <dbReference type="ARBA" id="ARBA00023136"/>
    </source>
</evidence>
<evidence type="ECO:0000256" key="6">
    <source>
        <dbReference type="SAM" id="Phobius"/>
    </source>
</evidence>
<feature type="transmembrane region" description="Helical" evidence="6">
    <location>
        <begin position="146"/>
        <end position="169"/>
    </location>
</feature>